<evidence type="ECO:0000256" key="7">
    <source>
        <dbReference type="ARBA" id="ARBA00022989"/>
    </source>
</evidence>
<dbReference type="AlphaFoldDB" id="A0A8A4TTB0"/>
<evidence type="ECO:0000256" key="6">
    <source>
        <dbReference type="ARBA" id="ARBA00022801"/>
    </source>
</evidence>
<dbReference type="KEGG" id="scor:J3U87_09810"/>
<evidence type="ECO:0000256" key="1">
    <source>
        <dbReference type="ARBA" id="ARBA00006139"/>
    </source>
</evidence>
<comment type="catalytic activity">
    <reaction evidence="9">
        <text>Release of signal peptides from bacterial membrane prolipoproteins. Hydrolyzes -Xaa-Yaa-Zaa-|-(S,diacylglyceryl)Cys-, in which Xaa is hydrophobic (preferably Leu), and Yaa (Ala or Ser) and Zaa (Gly or Ala) have small, neutral side chains.</text>
        <dbReference type="EC" id="3.4.23.36"/>
    </reaction>
</comment>
<dbReference type="RefSeq" id="WP_237382862.1">
    <property type="nucleotide sequence ID" value="NZ_CP071793.1"/>
</dbReference>
<dbReference type="GO" id="GO:0004190">
    <property type="term" value="F:aspartic-type endopeptidase activity"/>
    <property type="evidence" value="ECO:0007669"/>
    <property type="project" value="UniProtKB-UniRule"/>
</dbReference>
<keyword evidence="8 9" id="KW-0472">Membrane</keyword>
<feature type="active site" evidence="9">
    <location>
        <position position="113"/>
    </location>
</feature>
<keyword evidence="3 9" id="KW-0645">Protease</keyword>
<name>A0A8A4TTB0_SULCO</name>
<comment type="similarity">
    <text evidence="1 9 10">Belongs to the peptidase A8 family.</text>
</comment>
<accession>A0A8A4TTB0</accession>
<evidence type="ECO:0000256" key="2">
    <source>
        <dbReference type="ARBA" id="ARBA00022475"/>
    </source>
</evidence>
<comment type="caution">
    <text evidence="9">Lacks conserved residue(s) required for the propagation of feature annotation.</text>
</comment>
<dbReference type="PANTHER" id="PTHR33695">
    <property type="entry name" value="LIPOPROTEIN SIGNAL PEPTIDASE"/>
    <property type="match status" value="1"/>
</dbReference>
<comment type="pathway">
    <text evidence="9">Protein modification; lipoprotein biosynthesis (signal peptide cleavage).</text>
</comment>
<keyword evidence="7 9" id="KW-1133">Transmembrane helix</keyword>
<evidence type="ECO:0000313" key="11">
    <source>
        <dbReference type="EMBL" id="QTD52760.1"/>
    </source>
</evidence>
<dbReference type="EC" id="3.4.23.36" evidence="9"/>
<dbReference type="PRINTS" id="PR00781">
    <property type="entry name" value="LIPOSIGPTASE"/>
</dbReference>
<evidence type="ECO:0000256" key="5">
    <source>
        <dbReference type="ARBA" id="ARBA00022750"/>
    </source>
</evidence>
<organism evidence="11 12">
    <name type="scientific">Sulfidibacter corallicola</name>
    <dbReference type="NCBI Taxonomy" id="2818388"/>
    <lineage>
        <taxon>Bacteria</taxon>
        <taxon>Pseudomonadati</taxon>
        <taxon>Acidobacteriota</taxon>
        <taxon>Holophagae</taxon>
        <taxon>Acanthopleuribacterales</taxon>
        <taxon>Acanthopleuribacteraceae</taxon>
        <taxon>Sulfidibacter</taxon>
    </lineage>
</organism>
<dbReference type="InterPro" id="IPR001872">
    <property type="entry name" value="Peptidase_A8"/>
</dbReference>
<evidence type="ECO:0000256" key="3">
    <source>
        <dbReference type="ARBA" id="ARBA00022670"/>
    </source>
</evidence>
<evidence type="ECO:0000256" key="8">
    <source>
        <dbReference type="ARBA" id="ARBA00023136"/>
    </source>
</evidence>
<evidence type="ECO:0000313" key="12">
    <source>
        <dbReference type="Proteomes" id="UP000663929"/>
    </source>
</evidence>
<reference evidence="11" key="1">
    <citation type="submission" date="2021-03" db="EMBL/GenBank/DDBJ databases">
        <title>Acanthopleuribacteraceae sp. M133.</title>
        <authorList>
            <person name="Wang G."/>
        </authorList>
    </citation>
    <scope>NUCLEOTIDE SEQUENCE</scope>
    <source>
        <strain evidence="11">M133</strain>
    </source>
</reference>
<dbReference type="UniPathway" id="UPA00665"/>
<comment type="function">
    <text evidence="9">This protein specifically catalyzes the removal of signal peptides from prolipoproteins.</text>
</comment>
<dbReference type="Proteomes" id="UP000663929">
    <property type="component" value="Chromosome"/>
</dbReference>
<proteinExistence type="inferred from homology"/>
<feature type="transmembrane region" description="Helical" evidence="9">
    <location>
        <begin position="61"/>
        <end position="79"/>
    </location>
</feature>
<keyword evidence="2 9" id="KW-1003">Cell membrane</keyword>
<dbReference type="PANTHER" id="PTHR33695:SF1">
    <property type="entry name" value="LIPOPROTEIN SIGNAL PEPTIDASE"/>
    <property type="match status" value="1"/>
</dbReference>
<sequence>MRGFGFPYLWIPLWWLLDQGAKSWAAGIHGGVVPLIPGFLRVNLVHNHGLWIGSATPGSAWPTWLSSAAVLLLVGLAVITPDTAVRRRWGLSLMLGGALGNTWERIRYAYVTDFLEFPILPIFNLADVMLLSGGLLIISDLFLEKSSMQTQSPQGE</sequence>
<dbReference type="GO" id="GO:0005886">
    <property type="term" value="C:plasma membrane"/>
    <property type="evidence" value="ECO:0007669"/>
    <property type="project" value="UniProtKB-SubCell"/>
</dbReference>
<dbReference type="Pfam" id="PF01252">
    <property type="entry name" value="Peptidase_A8"/>
    <property type="match status" value="1"/>
</dbReference>
<evidence type="ECO:0000256" key="9">
    <source>
        <dbReference type="HAMAP-Rule" id="MF_00161"/>
    </source>
</evidence>
<keyword evidence="4 9" id="KW-0812">Transmembrane</keyword>
<keyword evidence="6 9" id="KW-0378">Hydrolase</keyword>
<dbReference type="HAMAP" id="MF_00161">
    <property type="entry name" value="LspA"/>
    <property type="match status" value="1"/>
</dbReference>
<keyword evidence="5 9" id="KW-0064">Aspartyl protease</keyword>
<evidence type="ECO:0000256" key="4">
    <source>
        <dbReference type="ARBA" id="ARBA00022692"/>
    </source>
</evidence>
<dbReference type="EMBL" id="CP071793">
    <property type="protein sequence ID" value="QTD52760.1"/>
    <property type="molecule type" value="Genomic_DNA"/>
</dbReference>
<protein>
    <recommendedName>
        <fullName evidence="9">Lipoprotein signal peptidase</fullName>
        <ecNumber evidence="9">3.4.23.36</ecNumber>
    </recommendedName>
    <alternativeName>
        <fullName evidence="9">Prolipoprotein signal peptidase</fullName>
    </alternativeName>
    <alternativeName>
        <fullName evidence="9">Signal peptidase II</fullName>
        <shortName evidence="9">SPase II</shortName>
    </alternativeName>
</protein>
<dbReference type="GO" id="GO:0006508">
    <property type="term" value="P:proteolysis"/>
    <property type="evidence" value="ECO:0007669"/>
    <property type="project" value="UniProtKB-KW"/>
</dbReference>
<comment type="subcellular location">
    <subcellularLocation>
        <location evidence="9">Cell membrane</location>
        <topology evidence="9">Multi-pass membrane protein</topology>
    </subcellularLocation>
</comment>
<feature type="active site" evidence="9">
    <location>
        <position position="127"/>
    </location>
</feature>
<keyword evidence="12" id="KW-1185">Reference proteome</keyword>
<feature type="transmembrane region" description="Helical" evidence="9">
    <location>
        <begin position="122"/>
        <end position="143"/>
    </location>
</feature>
<gene>
    <name evidence="9" type="primary">lspA</name>
    <name evidence="11" type="ORF">J3U87_09810</name>
</gene>
<evidence type="ECO:0000256" key="10">
    <source>
        <dbReference type="RuleBase" id="RU004181"/>
    </source>
</evidence>